<dbReference type="HOGENOM" id="CLU_046156_1_0_1"/>
<organism evidence="2 3">
    <name type="scientific">Colletotrichum sublineola</name>
    <name type="common">Sorghum anthracnose fungus</name>
    <dbReference type="NCBI Taxonomy" id="1173701"/>
    <lineage>
        <taxon>Eukaryota</taxon>
        <taxon>Fungi</taxon>
        <taxon>Dikarya</taxon>
        <taxon>Ascomycota</taxon>
        <taxon>Pezizomycotina</taxon>
        <taxon>Sordariomycetes</taxon>
        <taxon>Hypocreomycetidae</taxon>
        <taxon>Glomerellales</taxon>
        <taxon>Glomerellaceae</taxon>
        <taxon>Colletotrichum</taxon>
        <taxon>Colletotrichum graminicola species complex</taxon>
    </lineage>
</organism>
<keyword evidence="1" id="KW-0472">Membrane</keyword>
<gene>
    <name evidence="2" type="ORF">CSUB01_03179</name>
</gene>
<dbReference type="EMBL" id="JMSE01001379">
    <property type="protein sequence ID" value="KDN61886.1"/>
    <property type="molecule type" value="Genomic_DNA"/>
</dbReference>
<dbReference type="AlphaFoldDB" id="A0A066X810"/>
<feature type="transmembrane region" description="Helical" evidence="1">
    <location>
        <begin position="16"/>
        <end position="37"/>
    </location>
</feature>
<name>A0A066X810_COLSU</name>
<protein>
    <submittedName>
        <fullName evidence="2">Uncharacterized protein</fullName>
    </submittedName>
</protein>
<dbReference type="OMA" id="MCLCTDY"/>
<evidence type="ECO:0000313" key="2">
    <source>
        <dbReference type="EMBL" id="KDN61886.1"/>
    </source>
</evidence>
<sequence length="454" mass="51285">MKLLKSIPKHTREARVLYLTCLACIVLLLGLLSYNVWLNSDIYTPSLLGSAADTATHQNGPNNGASSSMQNEPDLSGLKYSFIMPTYAGDIPLAIEFLQSFMCLCTDYREIKIHVIVSDSSEYKMFQTALDNLVSCGERFSIFPVPQGNVGGPRPNIEIINLFDILPPVFHMLTNGNITANDTSALLRERGKYQYQTIKKMAAAAALDYDWALWMDSESIVVQPFSARRMFDGFARAPTIWRSSLANTPIMHSLMNNSASVLRLPAGAFGPDLWNLESQEWIIEKPVLDDLIQYVEKAHDQDFWATWAANGGPFEVTLYNLYVHWRKLETTDPMYGKYRIMDTEMEMSKFGVLSPSTQEIKATMSGTGLLERSYKLLKVPGTPLKLSNMLQAYGMHIYRLDMVEGMVPEEIDRLLLDTPINMLCSAVPPLHKWWKERNVVIGETILWPGAFNHF</sequence>
<evidence type="ECO:0000313" key="3">
    <source>
        <dbReference type="Proteomes" id="UP000027238"/>
    </source>
</evidence>
<proteinExistence type="predicted"/>
<keyword evidence="3" id="KW-1185">Reference proteome</keyword>
<dbReference type="OrthoDB" id="3633556at2759"/>
<keyword evidence="1" id="KW-1133">Transmembrane helix</keyword>
<keyword evidence="1" id="KW-0812">Transmembrane</keyword>
<dbReference type="Proteomes" id="UP000027238">
    <property type="component" value="Unassembled WGS sequence"/>
</dbReference>
<dbReference type="eggNOG" id="ENOG502T8ZW">
    <property type="taxonomic scope" value="Eukaryota"/>
</dbReference>
<evidence type="ECO:0000256" key="1">
    <source>
        <dbReference type="SAM" id="Phobius"/>
    </source>
</evidence>
<comment type="caution">
    <text evidence="2">The sequence shown here is derived from an EMBL/GenBank/DDBJ whole genome shotgun (WGS) entry which is preliminary data.</text>
</comment>
<accession>A0A066X810</accession>
<reference evidence="3" key="1">
    <citation type="journal article" date="2014" name="Genome Announc.">
        <title>Draft genome sequence of Colletotrichum sublineola, a destructive pathogen of cultivated sorghum.</title>
        <authorList>
            <person name="Baroncelli R."/>
            <person name="Sanz-Martin J.M."/>
            <person name="Rech G.E."/>
            <person name="Sukno S.A."/>
            <person name="Thon M.R."/>
        </authorList>
    </citation>
    <scope>NUCLEOTIDE SEQUENCE [LARGE SCALE GENOMIC DNA]</scope>
    <source>
        <strain evidence="3">TX430BB</strain>
    </source>
</reference>